<feature type="domain" description="Siphovirus-type tail component RIFT-related" evidence="1">
    <location>
        <begin position="35"/>
        <end position="127"/>
    </location>
</feature>
<protein>
    <submittedName>
        <fullName evidence="3">Phage tail protein</fullName>
    </submittedName>
</protein>
<dbReference type="EMBL" id="BJUG01000018">
    <property type="protein sequence ID" value="GEK38133.1"/>
    <property type="molecule type" value="Genomic_DNA"/>
</dbReference>
<dbReference type="Gene3D" id="2.40.30.200">
    <property type="match status" value="1"/>
</dbReference>
<dbReference type="AlphaFoldDB" id="A0A179EV51"/>
<reference evidence="3 4" key="1">
    <citation type="submission" date="2016-04" db="EMBL/GenBank/DDBJ databases">
        <title>Draft genome of an Enterococcus thailandicus strain isolated from bovine feces.</title>
        <authorList>
            <person name="Beukers A.G."/>
            <person name="Zaheer R."/>
            <person name="Goji N."/>
            <person name="Cook S.R."/>
            <person name="Amoako K."/>
            <person name="Chaves A.V."/>
            <person name="Ward M.P."/>
            <person name="Mcallister T.A."/>
        </authorList>
    </citation>
    <scope>NUCLEOTIDE SEQUENCE [LARGE SCALE GENOMIC DNA]</scope>
    <source>
        <strain evidence="3 4">F0711D 46</strain>
    </source>
</reference>
<dbReference type="Pfam" id="PF05709">
    <property type="entry name" value="Sipho_tail"/>
    <property type="match status" value="1"/>
</dbReference>
<dbReference type="OrthoDB" id="2194642at2"/>
<reference evidence="2 5" key="2">
    <citation type="submission" date="2019-07" db="EMBL/GenBank/DDBJ databases">
        <title>Whole genome shotgun sequence of Enterococcus thailandicus NBRC 101867.</title>
        <authorList>
            <person name="Hosoyama A."/>
            <person name="Uohara A."/>
            <person name="Ohji S."/>
            <person name="Ichikawa N."/>
        </authorList>
    </citation>
    <scope>NUCLEOTIDE SEQUENCE [LARGE SCALE GENOMIC DNA]</scope>
    <source>
        <strain evidence="2 5">NBRC 101867</strain>
    </source>
</reference>
<evidence type="ECO:0000313" key="2">
    <source>
        <dbReference type="EMBL" id="GEK38133.1"/>
    </source>
</evidence>
<evidence type="ECO:0000313" key="4">
    <source>
        <dbReference type="Proteomes" id="UP000078516"/>
    </source>
</evidence>
<accession>A0A179EV51</accession>
<evidence type="ECO:0000259" key="1">
    <source>
        <dbReference type="Pfam" id="PF05709"/>
    </source>
</evidence>
<dbReference type="Proteomes" id="UP000078516">
    <property type="component" value="Unassembled WGS sequence"/>
</dbReference>
<name>A0A179EV51_ENTTH</name>
<keyword evidence="4" id="KW-1185">Reference proteome</keyword>
<dbReference type="Proteomes" id="UP000321361">
    <property type="component" value="Unassembled WGS sequence"/>
</dbReference>
<evidence type="ECO:0000313" key="5">
    <source>
        <dbReference type="Proteomes" id="UP000321361"/>
    </source>
</evidence>
<dbReference type="EMBL" id="LWMN01000001">
    <property type="protein sequence ID" value="OAQ57094.1"/>
    <property type="molecule type" value="Genomic_DNA"/>
</dbReference>
<dbReference type="PATRIC" id="fig|417368.6.peg.301"/>
<evidence type="ECO:0000313" key="3">
    <source>
        <dbReference type="EMBL" id="OAQ57094.1"/>
    </source>
</evidence>
<dbReference type="RefSeq" id="WP_067481075.1">
    <property type="nucleotide sequence ID" value="NZ_BJUG01000018.1"/>
</dbReference>
<sequence>MFYKLLFVQNGVSFDPQKKDKIICKEIKRQAPVYEVSYADFEGVNGSREVSASFRPFDLSLTFDIFYRNEYEKTLMVTELQQMIFVGYQYYIIHELEPGKRFKVNPTNFEFLEEENDYSTIEITFTVVDGYSEAVSTTLSNFDLLDEWQFSQNLESLDYEYSFEKSRFSIFNAGDFVIDPRNTDMKILIEGESEGNLTVFNRTTGDRFVYYPALSTARGQTLTIEGVYPKLNGVARGIDTNHGLITLSEGINEIEIQNITRVKSSWDFRFLYK</sequence>
<comment type="caution">
    <text evidence="3">The sequence shown here is derived from an EMBL/GenBank/DDBJ whole genome shotgun (WGS) entry which is preliminary data.</text>
</comment>
<dbReference type="InterPro" id="IPR008841">
    <property type="entry name" value="Siphovirus-type_tail_N"/>
</dbReference>
<organism evidence="3 4">
    <name type="scientific">Enterococcus thailandicus</name>
    <dbReference type="NCBI Taxonomy" id="417368"/>
    <lineage>
        <taxon>Bacteria</taxon>
        <taxon>Bacillati</taxon>
        <taxon>Bacillota</taxon>
        <taxon>Bacilli</taxon>
        <taxon>Lactobacillales</taxon>
        <taxon>Enterococcaceae</taxon>
        <taxon>Enterococcus</taxon>
    </lineage>
</organism>
<proteinExistence type="predicted"/>
<gene>
    <name evidence="3" type="ORF">A6E74_01610</name>
    <name evidence="2" type="ORF">ETH01_24200</name>
</gene>